<dbReference type="Pfam" id="PF03704">
    <property type="entry name" value="BTAD"/>
    <property type="match status" value="1"/>
</dbReference>
<accession>A0A1H3AP47</accession>
<reference evidence="4" key="1">
    <citation type="submission" date="2016-10" db="EMBL/GenBank/DDBJ databases">
        <authorList>
            <person name="Varghese N."/>
            <person name="Submissions S."/>
        </authorList>
    </citation>
    <scope>NUCLEOTIDE SEQUENCE [LARGE SCALE GENOMIC DNA]</scope>
    <source>
        <strain evidence="4">DSM 45422</strain>
    </source>
</reference>
<dbReference type="PANTHER" id="PTHR35807">
    <property type="entry name" value="TRANSCRIPTIONAL REGULATOR REDD-RELATED"/>
    <property type="match status" value="1"/>
</dbReference>
<dbReference type="AlphaFoldDB" id="A0A1H3AP47"/>
<dbReference type="EMBL" id="FNOT01000001">
    <property type="protein sequence ID" value="SDX30934.1"/>
    <property type="molecule type" value="Genomic_DNA"/>
</dbReference>
<dbReference type="GO" id="GO:0003677">
    <property type="term" value="F:DNA binding"/>
    <property type="evidence" value="ECO:0007669"/>
    <property type="project" value="UniProtKB-KW"/>
</dbReference>
<dbReference type="Gene3D" id="1.25.40.10">
    <property type="entry name" value="Tetratricopeptide repeat domain"/>
    <property type="match status" value="1"/>
</dbReference>
<sequence>MDRPLGARVRLLDGFGLELPGRAGPTAVDDLPRAVQRLVAHLCLARRTTRTAAAGRLWPDVPEDHALGSLRSALWRLNRVAPGLVEASGGALRLAADVRVDVRDLTDWARRATAPPAGPGDVAMPDAAVLGDLLPGWYDDWVLLERERLRQLRMQALEAVAARLASLGRHGEALETAHAAIRAEPLRESAHRTVVGVHLAEGNVAEAVRAFEFFRTMLDEELGVPPSERMTRLVQHVLRSRRGLSAAPAGCPGHREPPPGGELLGRRATSG</sequence>
<evidence type="ECO:0000256" key="1">
    <source>
        <dbReference type="SAM" id="MobiDB-lite"/>
    </source>
</evidence>
<dbReference type="Proteomes" id="UP000198921">
    <property type="component" value="Unassembled WGS sequence"/>
</dbReference>
<dbReference type="InterPro" id="IPR011990">
    <property type="entry name" value="TPR-like_helical_dom_sf"/>
</dbReference>
<dbReference type="OrthoDB" id="5509004at2"/>
<organism evidence="3 4">
    <name type="scientific">Geodermatophilus africanus</name>
    <dbReference type="NCBI Taxonomy" id="1137993"/>
    <lineage>
        <taxon>Bacteria</taxon>
        <taxon>Bacillati</taxon>
        <taxon>Actinomycetota</taxon>
        <taxon>Actinomycetes</taxon>
        <taxon>Geodermatophilales</taxon>
        <taxon>Geodermatophilaceae</taxon>
        <taxon>Geodermatophilus</taxon>
    </lineage>
</organism>
<protein>
    <submittedName>
        <fullName evidence="3">DNA-binding transcriptional activator of the SARP family</fullName>
    </submittedName>
</protein>
<keyword evidence="4" id="KW-1185">Reference proteome</keyword>
<dbReference type="STRING" id="1137993.SAMN05660209_00113"/>
<dbReference type="InterPro" id="IPR005158">
    <property type="entry name" value="BTAD"/>
</dbReference>
<evidence type="ECO:0000313" key="4">
    <source>
        <dbReference type="Proteomes" id="UP000198921"/>
    </source>
</evidence>
<gene>
    <name evidence="3" type="ORF">SAMN05660209_00113</name>
</gene>
<evidence type="ECO:0000313" key="3">
    <source>
        <dbReference type="EMBL" id="SDX30934.1"/>
    </source>
</evidence>
<feature type="domain" description="Bacterial transcriptional activator" evidence="2">
    <location>
        <begin position="100"/>
        <end position="238"/>
    </location>
</feature>
<dbReference type="RefSeq" id="WP_091150385.1">
    <property type="nucleotide sequence ID" value="NZ_FNOT01000001.1"/>
</dbReference>
<proteinExistence type="predicted"/>
<keyword evidence="3" id="KW-0238">DNA-binding</keyword>
<dbReference type="SMART" id="SM01043">
    <property type="entry name" value="BTAD"/>
    <property type="match status" value="1"/>
</dbReference>
<dbReference type="InterPro" id="IPR051677">
    <property type="entry name" value="AfsR-DnrI-RedD_regulator"/>
</dbReference>
<dbReference type="SUPFAM" id="SSF48452">
    <property type="entry name" value="TPR-like"/>
    <property type="match status" value="1"/>
</dbReference>
<feature type="region of interest" description="Disordered" evidence="1">
    <location>
        <begin position="244"/>
        <end position="271"/>
    </location>
</feature>
<evidence type="ECO:0000259" key="2">
    <source>
        <dbReference type="SMART" id="SM01043"/>
    </source>
</evidence>
<name>A0A1H3AP47_9ACTN</name>